<evidence type="ECO:0000256" key="8">
    <source>
        <dbReference type="SAM" id="MobiDB-lite"/>
    </source>
</evidence>
<reference evidence="10" key="1">
    <citation type="journal article" date="2008" name="Nature">
        <title>The amphioxus genome and the evolution of the chordate karyotype.</title>
        <authorList>
            <consortium name="US DOE Joint Genome Institute (JGI-PGF)"/>
            <person name="Putnam N.H."/>
            <person name="Butts T."/>
            <person name="Ferrier D.E.K."/>
            <person name="Furlong R.F."/>
            <person name="Hellsten U."/>
            <person name="Kawashima T."/>
            <person name="Robinson-Rechavi M."/>
            <person name="Shoguchi E."/>
            <person name="Terry A."/>
            <person name="Yu J.-K."/>
            <person name="Benito-Gutierrez E.L."/>
            <person name="Dubchak I."/>
            <person name="Garcia-Fernandez J."/>
            <person name="Gibson-Brown J.J."/>
            <person name="Grigoriev I.V."/>
            <person name="Horton A.C."/>
            <person name="de Jong P.J."/>
            <person name="Jurka J."/>
            <person name="Kapitonov V.V."/>
            <person name="Kohara Y."/>
            <person name="Kuroki Y."/>
            <person name="Lindquist E."/>
            <person name="Lucas S."/>
            <person name="Osoegawa K."/>
            <person name="Pennacchio L.A."/>
            <person name="Salamov A.A."/>
            <person name="Satou Y."/>
            <person name="Sauka-Spengler T."/>
            <person name="Schmutz J."/>
            <person name="Shin-I T."/>
            <person name="Toyoda A."/>
            <person name="Bronner-Fraser M."/>
            <person name="Fujiyama A."/>
            <person name="Holland L.Z."/>
            <person name="Holland P.W.H."/>
            <person name="Satoh N."/>
            <person name="Rokhsar D.S."/>
        </authorList>
    </citation>
    <scope>NUCLEOTIDE SEQUENCE [LARGE SCALE GENOMIC DNA]</scope>
    <source>
        <strain evidence="10">S238N-H82</strain>
        <tissue evidence="10">Testes</tissue>
    </source>
</reference>
<feature type="domain" description="C2H2-type" evidence="9">
    <location>
        <begin position="1752"/>
        <end position="1780"/>
    </location>
</feature>
<feature type="domain" description="C2H2-type" evidence="9">
    <location>
        <begin position="1861"/>
        <end position="1889"/>
    </location>
</feature>
<feature type="region of interest" description="Disordered" evidence="8">
    <location>
        <begin position="1192"/>
        <end position="1227"/>
    </location>
</feature>
<sequence length="1910" mass="215306">MAHRLRAQSPHKYRNALLLKDHLDILYTIFHGKAPQETANPFLLSLIEEYERMKLAEAKAPVDNFSSDKEDSWTVQTQQQDSKESPIHAETQAENPRTVKNSGDVEDRADKQTEAIDGSTIFKTSAKKVTPKKGMIRMGNRCYSCFECYDVFKNSIELRMHFLLHHPSRLPYIDGEDDILEARQVIQATVERGEHIDFHSISLQFPSITEEEFLRTKNSCMSLKDKIQTTVQGLLPSTHSIKFVQNPMSVTTVDSAVSKSMLNGREELCDVNRETALDLSAKSKDDVNIGSVERKPCVPLHHYDMKSTHSLSKVESDKGPSQLIVKVKQEPNDLHEFGHDLHDKECSRAPPKLLQEKVKKETADKGVDPMPLSIYLRQANAANTDAEKKTELQKGPSGSLQILNTDVKMEIKRRFDDHNEGHPVKKTSSTRRKNTRPKRMRVDSDSWEDAGTGTGTEKAIEHMQPWADQAGTGFKKETLAASENSSSYFDNAFSEEVESLDKSVKGKTAALFKVKMCVDCNKTFRSHVDLKMHVLRNHPEKLPLLNWPAEDFPSTKPPDGFVEDSRPGLIYCTECDSTFKMFMDLKMHVMQVHPEKLPDFEWPNRDQMRKRGNPYRRSKRARQPGRKMKRGRSRSPKGRSQEREMTSSGSDRQEEEQFAQDGSLDLRIRKSVKKETSSEILDLSVRKVPTCITGVNSYSNPSADGSIPATGYKQFTEHVPGRKRGHRCSLCHETFALLVERKMHVLQCHPEKLSDFNMRDVPQSSTTTEHDLWTKEVPNGRGKNKYTRKCPMCTKEFRSLTMLKKHALAKHPGGLAEVCRDSTPVSYGSVLSFVPPSRVKSSNGASSGDFNEIVAANTRVHRARAMKRKCPACGACFKALSRLKQHVLLEHPSKLGEVCEPDEEPPFRLSSSTPKTVSCSECGAGFATPIELKSHFLKHHPSKFTDVLKPLASDLPVVKRFGDQFVVLKDSLLYRHMCEECGVGFATQEAKMTHVQVEHQTQGSSYSAALQVLVNTRATKFRGKMHLCPQCGTGFSTEIERKRHVLEHHPGQFAKFAEVVDPLNLQVTEPVSGEGDKTKFTQLSGYSKKSLWGIPCPANCETRCKTWLDLKKHVLMHHPSCFGEVCRYSQEDITRLVLEKTSTVKAEKGSGTEDINTEDGNIVKTLLTGHRLIQAALSQSSIHQGEVSNDKVVKQEHSAKNERVDHNTSSPNGVTQTNGKGDSMEKTNTRHVRRHWCPDCHMPFSNFLDLKFHVMMKHPAKLLTLNVPEKNVQQQPAGMEPVDSKESQNALPSTNSGETTPHSVLRKGGNKRPTEKTDLTHEELTLTEQVQAHGTTRRLLLPKPGKAWTKSQQMRLKQKSLSEEATKTKYSRKVRWQCPECKSLFDHFLGLKAHAVESHSFMLPLLDPETTKIRLDRKVSKDLVHPEKLPDFEWPNRDQMRKRGNPYRRSKRARQPGRKMKRGRSRSPKGRSQEREMTSSGSDRQEEEQFAQDGSLDLRIRKSVKKETSSEILDLSVRKVPTCITGVNSYSNPSADGSIPATGYKQFTEHVPGRKRGHRCSLCHETFALLVERKMHVLQCHPEKLSDFNMRDVPQSSTTTEHEMMDLWTKEVPKGRGKNKYTRKCPMCTKEFRSLTMLKKHALAKHPGGLAEVCRDSTPVSYGSVLSFVPPSRVKSSNGASSGDFNEIVAANTRVHRARAMKRKCPACGACFKALSRLKQHVLLEHPSKLGEVCEPDDKPPYRLSSSTPKTVSCSECGAGFATPIELKSHFLKQHPSKFTDVLKPLASDLPVVKRFGDQFVVLKDSLLYRHMCEECGVGFATQEAKMTHVQVEHQTQGSSYSTALQVLVNTRATKFRGKMHLCPQCGTGFSTEIERKRHVLEHHPGQFAKFAEVVDPLNLQVTEPVSEKG</sequence>
<evidence type="ECO:0000259" key="9">
    <source>
        <dbReference type="PROSITE" id="PS50157"/>
    </source>
</evidence>
<dbReference type="InterPro" id="IPR036236">
    <property type="entry name" value="Znf_C2H2_sf"/>
</dbReference>
<feature type="compositionally biased region" description="Basic and acidic residues" evidence="8">
    <location>
        <begin position="1428"/>
        <end position="1441"/>
    </location>
</feature>
<feature type="compositionally biased region" description="Polar residues" evidence="8">
    <location>
        <begin position="1287"/>
        <end position="1302"/>
    </location>
</feature>
<feature type="domain" description="C2H2-type" evidence="9">
    <location>
        <begin position="143"/>
        <end position="171"/>
    </location>
</feature>
<feature type="compositionally biased region" description="Basic and acidic residues" evidence="8">
    <location>
        <begin position="103"/>
        <end position="114"/>
    </location>
</feature>
<evidence type="ECO:0000256" key="2">
    <source>
        <dbReference type="ARBA" id="ARBA00022723"/>
    </source>
</evidence>
<dbReference type="Gene3D" id="3.30.160.60">
    <property type="entry name" value="Classic Zinc Finger"/>
    <property type="match status" value="5"/>
</dbReference>
<feature type="compositionally biased region" description="Basic residues" evidence="8">
    <location>
        <begin position="1442"/>
        <end position="1469"/>
    </location>
</feature>
<feature type="compositionally biased region" description="Basic residues" evidence="8">
    <location>
        <begin position="424"/>
        <end position="439"/>
    </location>
</feature>
<feature type="compositionally biased region" description="Polar residues" evidence="8">
    <location>
        <begin position="1207"/>
        <end position="1220"/>
    </location>
</feature>
<feature type="region of interest" description="Disordered" evidence="8">
    <location>
        <begin position="62"/>
        <end position="116"/>
    </location>
</feature>
<keyword evidence="3" id="KW-0677">Repeat</keyword>
<organism>
    <name type="scientific">Branchiostoma floridae</name>
    <name type="common">Florida lancelet</name>
    <name type="synonym">Amphioxus</name>
    <dbReference type="NCBI Taxonomy" id="7739"/>
    <lineage>
        <taxon>Eukaryota</taxon>
        <taxon>Metazoa</taxon>
        <taxon>Chordata</taxon>
        <taxon>Cephalochordata</taxon>
        <taxon>Leptocardii</taxon>
        <taxon>Amphioxiformes</taxon>
        <taxon>Branchiostomatidae</taxon>
        <taxon>Branchiostoma</taxon>
    </lineage>
</organism>
<feature type="compositionally biased region" description="Basic and acidic residues" evidence="8">
    <location>
        <begin position="414"/>
        <end position="423"/>
    </location>
</feature>
<feature type="region of interest" description="Disordered" evidence="8">
    <location>
        <begin position="1428"/>
        <end position="1494"/>
    </location>
</feature>
<feature type="region of interest" description="Disordered" evidence="8">
    <location>
        <begin position="1271"/>
        <end position="1320"/>
    </location>
</feature>
<dbReference type="PROSITE" id="PS50157">
    <property type="entry name" value="ZINC_FINGER_C2H2_2"/>
    <property type="match status" value="9"/>
</dbReference>
<keyword evidence="4 7" id="KW-0863">Zinc-finger</keyword>
<evidence type="ECO:0000256" key="6">
    <source>
        <dbReference type="ARBA" id="ARBA00023242"/>
    </source>
</evidence>
<dbReference type="GO" id="GO:0005634">
    <property type="term" value="C:nucleus"/>
    <property type="evidence" value="ECO:0007669"/>
    <property type="project" value="UniProtKB-SubCell"/>
</dbReference>
<feature type="domain" description="C2H2-type" evidence="9">
    <location>
        <begin position="1026"/>
        <end position="1054"/>
    </location>
</feature>
<feature type="compositionally biased region" description="Basic residues" evidence="8">
    <location>
        <begin position="610"/>
        <end position="637"/>
    </location>
</feature>
<dbReference type="PANTHER" id="PTHR24406">
    <property type="entry name" value="TRANSCRIPTIONAL REPRESSOR CTCFL-RELATED"/>
    <property type="match status" value="1"/>
</dbReference>
<feature type="region of interest" description="Disordered" evidence="8">
    <location>
        <begin position="414"/>
        <end position="454"/>
    </location>
</feature>
<feature type="domain" description="C2H2-type" evidence="9">
    <location>
        <begin position="570"/>
        <end position="598"/>
    </location>
</feature>
<feature type="compositionally biased region" description="Basic and acidic residues" evidence="8">
    <location>
        <begin position="1192"/>
        <end position="1206"/>
    </location>
</feature>
<proteinExistence type="predicted"/>
<evidence type="ECO:0000256" key="3">
    <source>
        <dbReference type="ARBA" id="ARBA00022737"/>
    </source>
</evidence>
<dbReference type="PROSITE" id="PS00028">
    <property type="entry name" value="ZINC_FINGER_C2H2_1"/>
    <property type="match status" value="17"/>
</dbReference>
<dbReference type="InParanoid" id="C3YV73"/>
<accession>C3YV73</accession>
<feature type="domain" description="C2H2-type" evidence="9">
    <location>
        <begin position="515"/>
        <end position="543"/>
    </location>
</feature>
<gene>
    <name evidence="10" type="ORF">BRAFLDRAFT_70245</name>
</gene>
<evidence type="ECO:0000256" key="1">
    <source>
        <dbReference type="ARBA" id="ARBA00004123"/>
    </source>
</evidence>
<dbReference type="GO" id="GO:0008270">
    <property type="term" value="F:zinc ion binding"/>
    <property type="evidence" value="ECO:0007669"/>
    <property type="project" value="UniProtKB-KW"/>
</dbReference>
<dbReference type="SUPFAM" id="SSF57667">
    <property type="entry name" value="beta-beta-alpha zinc fingers"/>
    <property type="match status" value="4"/>
</dbReference>
<protein>
    <recommendedName>
        <fullName evidence="9">C2H2-type domain-containing protein</fullName>
    </recommendedName>
</protein>
<feature type="compositionally biased region" description="Basic and acidic residues" evidence="8">
    <location>
        <begin position="598"/>
        <end position="609"/>
    </location>
</feature>
<keyword evidence="5" id="KW-0862">Zinc</keyword>
<feature type="domain" description="C2H2-type" evidence="9">
    <location>
        <begin position="1623"/>
        <end position="1651"/>
    </location>
</feature>
<name>C3YV73_BRAFL</name>
<feature type="compositionally biased region" description="Polar residues" evidence="8">
    <location>
        <begin position="92"/>
        <end position="101"/>
    </location>
</feature>
<comment type="subcellular location">
    <subcellularLocation>
        <location evidence="1">Nucleus</location>
    </subcellularLocation>
</comment>
<feature type="region of interest" description="Disordered" evidence="8">
    <location>
        <begin position="598"/>
        <end position="662"/>
    </location>
</feature>
<keyword evidence="6" id="KW-0539">Nucleus</keyword>
<feature type="region of interest" description="Disordered" evidence="8">
    <location>
        <begin position="759"/>
        <end position="780"/>
    </location>
</feature>
<dbReference type="InterPro" id="IPR013087">
    <property type="entry name" value="Znf_C2H2_type"/>
</dbReference>
<keyword evidence="2" id="KW-0479">Metal-binding</keyword>
<evidence type="ECO:0000256" key="7">
    <source>
        <dbReference type="PROSITE-ProRule" id="PRU00042"/>
    </source>
</evidence>
<dbReference type="EMBL" id="GG666556">
    <property type="protein sequence ID" value="EEN55789.1"/>
    <property type="molecule type" value="Genomic_DNA"/>
</dbReference>
<dbReference type="InterPro" id="IPR050888">
    <property type="entry name" value="ZnF_C2H2-type_TF"/>
</dbReference>
<evidence type="ECO:0000313" key="10">
    <source>
        <dbReference type="EMBL" id="EEN55789.1"/>
    </source>
</evidence>
<feature type="domain" description="C2H2-type" evidence="9">
    <location>
        <begin position="788"/>
        <end position="816"/>
    </location>
</feature>
<feature type="domain" description="C2H2-type" evidence="9">
    <location>
        <begin position="917"/>
        <end position="944"/>
    </location>
</feature>
<evidence type="ECO:0000256" key="5">
    <source>
        <dbReference type="ARBA" id="ARBA00022833"/>
    </source>
</evidence>
<evidence type="ECO:0000256" key="4">
    <source>
        <dbReference type="ARBA" id="ARBA00022771"/>
    </source>
</evidence>
<dbReference type="SMART" id="SM00355">
    <property type="entry name" value="ZnF_C2H2"/>
    <property type="match status" value="18"/>
</dbReference>